<proteinExistence type="inferred from homology"/>
<keyword evidence="6" id="KW-1133">Transmembrane helix</keyword>
<feature type="coiled-coil region" evidence="4">
    <location>
        <begin position="738"/>
        <end position="793"/>
    </location>
</feature>
<dbReference type="InterPro" id="IPR004089">
    <property type="entry name" value="MCPsignal_dom"/>
</dbReference>
<feature type="coiled-coil region" evidence="4">
    <location>
        <begin position="463"/>
        <end position="496"/>
    </location>
</feature>
<evidence type="ECO:0000313" key="10">
    <source>
        <dbReference type="EMBL" id="MBE9255151.1"/>
    </source>
</evidence>
<reference evidence="10 11" key="1">
    <citation type="submission" date="2020-10" db="EMBL/GenBank/DDBJ databases">
        <authorList>
            <person name="Castelo-Branco R."/>
            <person name="Eusebio N."/>
            <person name="Adriana R."/>
            <person name="Vieira A."/>
            <person name="Brugerolle De Fraissinette N."/>
            <person name="Rezende De Castro R."/>
            <person name="Schneider M.P."/>
            <person name="Vasconcelos V."/>
            <person name="Leao P.N."/>
        </authorList>
    </citation>
    <scope>NUCLEOTIDE SEQUENCE [LARGE SCALE GENOMIC DNA]</scope>
    <source>
        <strain evidence="10 11">LEGE 00031</strain>
    </source>
</reference>
<dbReference type="EMBL" id="JADEVV010000051">
    <property type="protein sequence ID" value="MBE9255151.1"/>
    <property type="molecule type" value="Genomic_DNA"/>
</dbReference>
<dbReference type="PANTHER" id="PTHR32089">
    <property type="entry name" value="METHYL-ACCEPTING CHEMOTAXIS PROTEIN MCPB"/>
    <property type="match status" value="1"/>
</dbReference>
<dbReference type="InterPro" id="IPR003018">
    <property type="entry name" value="GAF"/>
</dbReference>
<feature type="region of interest" description="Disordered" evidence="5">
    <location>
        <begin position="169"/>
        <end position="188"/>
    </location>
</feature>
<feature type="transmembrane region" description="Helical" evidence="6">
    <location>
        <begin position="196"/>
        <end position="217"/>
    </location>
</feature>
<dbReference type="SMART" id="SM00283">
    <property type="entry name" value="MA"/>
    <property type="match status" value="1"/>
</dbReference>
<dbReference type="PROSITE" id="PS50046">
    <property type="entry name" value="PHYTOCHROME_2"/>
    <property type="match status" value="2"/>
</dbReference>
<gene>
    <name evidence="10" type="ORF">IQ217_15150</name>
</gene>
<dbReference type="PROSITE" id="PS50111">
    <property type="entry name" value="CHEMOTAXIS_TRANSDUC_2"/>
    <property type="match status" value="1"/>
</dbReference>
<feature type="domain" description="Methyl-accepting transducer" evidence="8">
    <location>
        <begin position="723"/>
        <end position="959"/>
    </location>
</feature>
<dbReference type="Gene3D" id="1.10.287.950">
    <property type="entry name" value="Methyl-accepting chemotaxis protein"/>
    <property type="match status" value="1"/>
</dbReference>
<keyword evidence="1 3" id="KW-0807">Transducer</keyword>
<keyword evidence="11" id="KW-1185">Reference proteome</keyword>
<dbReference type="Gene3D" id="3.30.450.40">
    <property type="match status" value="2"/>
</dbReference>
<dbReference type="InterPro" id="IPR003660">
    <property type="entry name" value="HAMP_dom"/>
</dbReference>
<feature type="compositionally biased region" description="Low complexity" evidence="5">
    <location>
        <begin position="169"/>
        <end position="185"/>
    </location>
</feature>
<dbReference type="CDD" id="cd11386">
    <property type="entry name" value="MCP_signal"/>
    <property type="match status" value="1"/>
</dbReference>
<evidence type="ECO:0000256" key="6">
    <source>
        <dbReference type="SAM" id="Phobius"/>
    </source>
</evidence>
<dbReference type="SUPFAM" id="SSF55781">
    <property type="entry name" value="GAF domain-like"/>
    <property type="match status" value="2"/>
</dbReference>
<dbReference type="PRINTS" id="PR00260">
    <property type="entry name" value="CHEMTRNSDUCR"/>
</dbReference>
<evidence type="ECO:0000256" key="1">
    <source>
        <dbReference type="ARBA" id="ARBA00023224"/>
    </source>
</evidence>
<dbReference type="Pfam" id="PF01590">
    <property type="entry name" value="GAF"/>
    <property type="match status" value="2"/>
</dbReference>
<evidence type="ECO:0000259" key="7">
    <source>
        <dbReference type="PROSITE" id="PS50046"/>
    </source>
</evidence>
<protein>
    <submittedName>
        <fullName evidence="10">GAF domain-containing protein</fullName>
    </submittedName>
</protein>
<feature type="domain" description="Phytochrome chromophore attachment site" evidence="7">
    <location>
        <begin position="395"/>
        <end position="469"/>
    </location>
</feature>
<evidence type="ECO:0000313" key="11">
    <source>
        <dbReference type="Proteomes" id="UP000658720"/>
    </source>
</evidence>
<feature type="region of interest" description="Disordered" evidence="5">
    <location>
        <begin position="1"/>
        <end position="55"/>
    </location>
</feature>
<dbReference type="CDD" id="cd06225">
    <property type="entry name" value="HAMP"/>
    <property type="match status" value="1"/>
</dbReference>
<dbReference type="InterPro" id="IPR029016">
    <property type="entry name" value="GAF-like_dom_sf"/>
</dbReference>
<evidence type="ECO:0000259" key="9">
    <source>
        <dbReference type="PROSITE" id="PS50885"/>
    </source>
</evidence>
<evidence type="ECO:0000256" key="2">
    <source>
        <dbReference type="ARBA" id="ARBA00029447"/>
    </source>
</evidence>
<dbReference type="RefSeq" id="WP_194020585.1">
    <property type="nucleotide sequence ID" value="NZ_JADEVV010000051.1"/>
</dbReference>
<comment type="similarity">
    <text evidence="2">Belongs to the methyl-accepting chemotaxis (MCP) protein family.</text>
</comment>
<dbReference type="InterPro" id="IPR016132">
    <property type="entry name" value="Phyto_chromo_attachment"/>
</dbReference>
<sequence length="996" mass="107574">MTQTPSSDRRPDAVQPLGSGEPLDDVLFAELTETSEAQDELPVNSGAFTAVDGEDEKKAGDALDWFVDGKENGINGDDAGNGTEAETLVSLEKLAEEPGVDGAQFMAQALVEESAALEGVATSSNPVIDTDALAALTQSAAELTPPSPISLPKVELPPMQPLAPLMAIADPDSLSPTSTPTQPSAQGGGLSLRNKAVLIALLIGLVPAGVIGGLNLSSVDRLQVPPMEEQVKESTTKQIRDQILIGLLVTAVGAAFVAYWMVGENTKAQTALASKAKYSHRNLDQPPAMAGDELAIADQTIDALSAQVQKLRHQQDLSLKQSELLTELSRANLSDIDEIQGVIQKNLDQARALFGCERLVFYYHPRYQSEAMVVQALDLATQGLIDNKDPHPWAQEDIPSQIVAINDTDSASISSSHRQWLEQHQVKASLTVPLYRDNYPLGLLMAHHCQRPHQWEMRERQFLQQLTEELQTTLDRANLIQERNESAQQAQILKELTLKISAAINSEQVFDIAAQAIRLALKADRVIVYRFDATWAGTVIVESVAEGYPKALGATIADPCFADSYVEKYRSGRIQATRDIYNAGLTPCHIGQLKPFEVKANLVAPINYKGNLLGLLIAHQCSGPRDWHQNEIDLFGQLTVQVGLALERSDLLAQQKIAEVEQRQMREKMQKRALELLMEVDPVSRGDLTIRAHVTEDEIGTIADSYNATIESLRRIVTQVQTAASQFTETTDTNEVAVRQLAQQANRQASDVAEALERLQAMNKSIQAVAENAAQAESAVQRATQTVDQGEDAMNRTVDGIMAIRETVAATAKQVKRLGESSQKISKVVNLIGSFADQTNLLALNAAIEAAHAGEEGRGFAVVADEVRSLARQSAEATAEISQLVATIQAETNEVVNAMEAGTEQVVAGTKLVEETRRSLNQITAVSAQISGLVEAITSAAIEQSQTSESVTQTMALVAQIADKNSSEASGVSATFKELLAVAQSLQEAVKQFKVQ</sequence>
<dbReference type="PANTHER" id="PTHR32089:SF114">
    <property type="entry name" value="METHYL-ACCEPTING CHEMOTAXIS PROTEIN MCPB"/>
    <property type="match status" value="1"/>
</dbReference>
<keyword evidence="4" id="KW-0175">Coiled coil</keyword>
<name>A0ABR9VUW9_9SYNC</name>
<keyword evidence="6" id="KW-0812">Transmembrane</keyword>
<feature type="domain" description="Phytochrome chromophore attachment site" evidence="7">
    <location>
        <begin position="505"/>
        <end position="641"/>
    </location>
</feature>
<evidence type="ECO:0000256" key="4">
    <source>
        <dbReference type="SAM" id="Coils"/>
    </source>
</evidence>
<organism evidence="10 11">
    <name type="scientific">Synechocystis salina LEGE 00031</name>
    <dbReference type="NCBI Taxonomy" id="1828736"/>
    <lineage>
        <taxon>Bacteria</taxon>
        <taxon>Bacillati</taxon>
        <taxon>Cyanobacteriota</taxon>
        <taxon>Cyanophyceae</taxon>
        <taxon>Synechococcales</taxon>
        <taxon>Merismopediaceae</taxon>
        <taxon>Synechocystis</taxon>
    </lineage>
</organism>
<feature type="domain" description="HAMP" evidence="9">
    <location>
        <begin position="667"/>
        <end position="718"/>
    </location>
</feature>
<evidence type="ECO:0000256" key="5">
    <source>
        <dbReference type="SAM" id="MobiDB-lite"/>
    </source>
</evidence>
<dbReference type="Pfam" id="PF00015">
    <property type="entry name" value="MCPsignal"/>
    <property type="match status" value="1"/>
</dbReference>
<dbReference type="SMART" id="SM00304">
    <property type="entry name" value="HAMP"/>
    <property type="match status" value="1"/>
</dbReference>
<feature type="transmembrane region" description="Helical" evidence="6">
    <location>
        <begin position="243"/>
        <end position="262"/>
    </location>
</feature>
<dbReference type="PROSITE" id="PS50885">
    <property type="entry name" value="HAMP"/>
    <property type="match status" value="1"/>
</dbReference>
<dbReference type="SUPFAM" id="SSF58104">
    <property type="entry name" value="Methyl-accepting chemotaxis protein (MCP) signaling domain"/>
    <property type="match status" value="1"/>
</dbReference>
<keyword evidence="6" id="KW-0472">Membrane</keyword>
<dbReference type="InterPro" id="IPR004090">
    <property type="entry name" value="Chemotax_Me-accpt_rcpt"/>
</dbReference>
<dbReference type="Proteomes" id="UP000658720">
    <property type="component" value="Unassembled WGS sequence"/>
</dbReference>
<evidence type="ECO:0000259" key="8">
    <source>
        <dbReference type="PROSITE" id="PS50111"/>
    </source>
</evidence>
<comment type="caution">
    <text evidence="10">The sequence shown here is derived from an EMBL/GenBank/DDBJ whole genome shotgun (WGS) entry which is preliminary data.</text>
</comment>
<dbReference type="SMART" id="SM00065">
    <property type="entry name" value="GAF"/>
    <property type="match status" value="2"/>
</dbReference>
<accession>A0ABR9VUW9</accession>
<evidence type="ECO:0000256" key="3">
    <source>
        <dbReference type="PROSITE-ProRule" id="PRU00284"/>
    </source>
</evidence>